<accession>A0AAW0RID4</accession>
<reference evidence="2 3" key="1">
    <citation type="submission" date="2020-02" db="EMBL/GenBank/DDBJ databases">
        <title>Comparative genomics of the hypocrealean fungal genus Beauvera.</title>
        <authorList>
            <person name="Showalter D.N."/>
            <person name="Bushley K.E."/>
            <person name="Rehner S.A."/>
        </authorList>
    </citation>
    <scope>NUCLEOTIDE SEQUENCE [LARGE SCALE GENOMIC DNA]</scope>
    <source>
        <strain evidence="2 3">ARSEF4384</strain>
    </source>
</reference>
<gene>
    <name evidence="2" type="ORF">G3M48_009972</name>
</gene>
<feature type="non-terminal residue" evidence="2">
    <location>
        <position position="60"/>
    </location>
</feature>
<dbReference type="Proteomes" id="UP001397290">
    <property type="component" value="Unassembled WGS sequence"/>
</dbReference>
<dbReference type="AlphaFoldDB" id="A0AAW0RID4"/>
<name>A0AAW0RID4_9HYPO</name>
<sequence>MHIELGGKDSHTFCNELRGYSARSRKLGHGSAGWTSNRHSQAHDKEGDQGGFDAVVEPFE</sequence>
<dbReference type="EMBL" id="JAAHCF010000861">
    <property type="protein sequence ID" value="KAK8141748.1"/>
    <property type="molecule type" value="Genomic_DNA"/>
</dbReference>
<feature type="region of interest" description="Disordered" evidence="1">
    <location>
        <begin position="26"/>
        <end position="60"/>
    </location>
</feature>
<comment type="caution">
    <text evidence="2">The sequence shown here is derived from an EMBL/GenBank/DDBJ whole genome shotgun (WGS) entry which is preliminary data.</text>
</comment>
<keyword evidence="3" id="KW-1185">Reference proteome</keyword>
<organism evidence="2 3">
    <name type="scientific">Beauveria asiatica</name>
    <dbReference type="NCBI Taxonomy" id="1069075"/>
    <lineage>
        <taxon>Eukaryota</taxon>
        <taxon>Fungi</taxon>
        <taxon>Dikarya</taxon>
        <taxon>Ascomycota</taxon>
        <taxon>Pezizomycotina</taxon>
        <taxon>Sordariomycetes</taxon>
        <taxon>Hypocreomycetidae</taxon>
        <taxon>Hypocreales</taxon>
        <taxon>Cordycipitaceae</taxon>
        <taxon>Beauveria</taxon>
    </lineage>
</organism>
<proteinExistence type="predicted"/>
<evidence type="ECO:0000313" key="2">
    <source>
        <dbReference type="EMBL" id="KAK8141748.1"/>
    </source>
</evidence>
<evidence type="ECO:0000313" key="3">
    <source>
        <dbReference type="Proteomes" id="UP001397290"/>
    </source>
</evidence>
<protein>
    <submittedName>
        <fullName evidence="2">Uncharacterized protein</fullName>
    </submittedName>
</protein>
<evidence type="ECO:0000256" key="1">
    <source>
        <dbReference type="SAM" id="MobiDB-lite"/>
    </source>
</evidence>